<protein>
    <submittedName>
        <fullName evidence="1">ATP-binding protein</fullName>
    </submittedName>
</protein>
<organism evidence="1 2">
    <name type="scientific">Streptomyces coelicoflavus</name>
    <dbReference type="NCBI Taxonomy" id="285562"/>
    <lineage>
        <taxon>Bacteria</taxon>
        <taxon>Bacillati</taxon>
        <taxon>Actinomycetota</taxon>
        <taxon>Actinomycetes</taxon>
        <taxon>Kitasatosporales</taxon>
        <taxon>Streptomycetaceae</taxon>
        <taxon>Streptomyces</taxon>
    </lineage>
</organism>
<keyword evidence="1" id="KW-0067">ATP-binding</keyword>
<feature type="non-terminal residue" evidence="1">
    <location>
        <position position="80"/>
    </location>
</feature>
<dbReference type="GO" id="GO:0005524">
    <property type="term" value="F:ATP binding"/>
    <property type="evidence" value="ECO:0007669"/>
    <property type="project" value="UniProtKB-KW"/>
</dbReference>
<proteinExistence type="predicted"/>
<evidence type="ECO:0000313" key="2">
    <source>
        <dbReference type="Proteomes" id="UP000469545"/>
    </source>
</evidence>
<dbReference type="Proteomes" id="UP000469545">
    <property type="component" value="Unassembled WGS sequence"/>
</dbReference>
<reference evidence="1 2" key="1">
    <citation type="submission" date="2020-01" db="EMBL/GenBank/DDBJ databases">
        <title>Insect and environment-associated Actinomycetes.</title>
        <authorList>
            <person name="Currrie C."/>
            <person name="Chevrette M."/>
            <person name="Carlson C."/>
            <person name="Stubbendieck R."/>
            <person name="Wendt-Pienkowski E."/>
        </authorList>
    </citation>
    <scope>NUCLEOTIDE SEQUENCE [LARGE SCALE GENOMIC DNA]</scope>
    <source>
        <strain evidence="1 2">SID14172</strain>
    </source>
</reference>
<dbReference type="AlphaFoldDB" id="A0A6N9UU53"/>
<name>A0A6N9UU53_9ACTN</name>
<gene>
    <name evidence="1" type="ORF">G3I46_33495</name>
</gene>
<keyword evidence="2" id="KW-1185">Reference proteome</keyword>
<dbReference type="EMBL" id="JAAGMB010000781">
    <property type="protein sequence ID" value="NEB21361.1"/>
    <property type="molecule type" value="Genomic_DNA"/>
</dbReference>
<keyword evidence="1" id="KW-0547">Nucleotide-binding</keyword>
<comment type="caution">
    <text evidence="1">The sequence shown here is derived from an EMBL/GenBank/DDBJ whole genome shotgun (WGS) entry which is preliminary data.</text>
</comment>
<accession>A0A6N9UU53</accession>
<feature type="non-terminal residue" evidence="1">
    <location>
        <position position="1"/>
    </location>
</feature>
<evidence type="ECO:0000313" key="1">
    <source>
        <dbReference type="EMBL" id="NEB21361.1"/>
    </source>
</evidence>
<sequence length="80" mass="8107">ALAADRLGMNEPRAPWQQLAGLAVLAVAVATSRRQPLAAYVLAAALGLATAPALFSVSYGPALGVLALLLGLRAPRPHPA</sequence>